<sequence length="134" mass="15715">MTLKKIILVIFLFVLLVALPIVLVTDRTMEFYQELIDSNPRGSLANWAQLRIAGVYFHTMRPLQASRAYKKFLDNYPEDPSRKDALYYYAASLDEADKDEDSIEAFSMFLELYPDDKRAKDAQYSITRIKYIKR</sequence>
<gene>
    <name evidence="1" type="ORF">A2W05_06835</name>
</gene>
<dbReference type="Proteomes" id="UP000178797">
    <property type="component" value="Unassembled WGS sequence"/>
</dbReference>
<organism evidence="1 2">
    <name type="scientific">Candidatus Schekmanbacteria bacterium RBG_16_38_10</name>
    <dbReference type="NCBI Taxonomy" id="1817879"/>
    <lineage>
        <taxon>Bacteria</taxon>
        <taxon>Candidatus Schekmaniibacteriota</taxon>
    </lineage>
</organism>
<proteinExistence type="predicted"/>
<dbReference type="AlphaFoldDB" id="A0A1F7RSR2"/>
<dbReference type="InterPro" id="IPR019734">
    <property type="entry name" value="TPR_rpt"/>
</dbReference>
<accession>A0A1F7RSR2</accession>
<protein>
    <submittedName>
        <fullName evidence="1">Uncharacterized protein</fullName>
    </submittedName>
</protein>
<dbReference type="InterPro" id="IPR011990">
    <property type="entry name" value="TPR-like_helical_dom_sf"/>
</dbReference>
<comment type="caution">
    <text evidence="1">The sequence shown here is derived from an EMBL/GenBank/DDBJ whole genome shotgun (WGS) entry which is preliminary data.</text>
</comment>
<evidence type="ECO:0000313" key="1">
    <source>
        <dbReference type="EMBL" id="OGL44596.1"/>
    </source>
</evidence>
<dbReference type="Pfam" id="PF13174">
    <property type="entry name" value="TPR_6"/>
    <property type="match status" value="2"/>
</dbReference>
<dbReference type="Gene3D" id="1.25.40.10">
    <property type="entry name" value="Tetratricopeptide repeat domain"/>
    <property type="match status" value="1"/>
</dbReference>
<dbReference type="SUPFAM" id="SSF48452">
    <property type="entry name" value="TPR-like"/>
    <property type="match status" value="1"/>
</dbReference>
<reference evidence="1 2" key="1">
    <citation type="journal article" date="2016" name="Nat. Commun.">
        <title>Thousands of microbial genomes shed light on interconnected biogeochemical processes in an aquifer system.</title>
        <authorList>
            <person name="Anantharaman K."/>
            <person name="Brown C.T."/>
            <person name="Hug L.A."/>
            <person name="Sharon I."/>
            <person name="Castelle C.J."/>
            <person name="Probst A.J."/>
            <person name="Thomas B.C."/>
            <person name="Singh A."/>
            <person name="Wilkins M.J."/>
            <person name="Karaoz U."/>
            <person name="Brodie E.L."/>
            <person name="Williams K.H."/>
            <person name="Hubbard S.S."/>
            <person name="Banfield J.F."/>
        </authorList>
    </citation>
    <scope>NUCLEOTIDE SEQUENCE [LARGE SCALE GENOMIC DNA]</scope>
</reference>
<evidence type="ECO:0000313" key="2">
    <source>
        <dbReference type="Proteomes" id="UP000178797"/>
    </source>
</evidence>
<name>A0A1F7RSR2_9BACT</name>
<dbReference type="EMBL" id="MGDE01000176">
    <property type="protein sequence ID" value="OGL44596.1"/>
    <property type="molecule type" value="Genomic_DNA"/>
</dbReference>